<keyword evidence="1" id="KW-0812">Transmembrane</keyword>
<organism evidence="2">
    <name type="scientific">Myoviridae sp. ct6eX13</name>
    <dbReference type="NCBI Taxonomy" id="2827660"/>
    <lineage>
        <taxon>Viruses</taxon>
        <taxon>Duplodnaviria</taxon>
        <taxon>Heunggongvirae</taxon>
        <taxon>Uroviricota</taxon>
        <taxon>Caudoviricetes</taxon>
    </lineage>
</organism>
<keyword evidence="1" id="KW-1133">Transmembrane helix</keyword>
<feature type="transmembrane region" description="Helical" evidence="1">
    <location>
        <begin position="20"/>
        <end position="39"/>
    </location>
</feature>
<dbReference type="EMBL" id="BK032750">
    <property type="protein sequence ID" value="DAF58342.1"/>
    <property type="molecule type" value="Genomic_DNA"/>
</dbReference>
<name>A0A8S5T516_9CAUD</name>
<evidence type="ECO:0000313" key="2">
    <source>
        <dbReference type="EMBL" id="DAF58342.1"/>
    </source>
</evidence>
<sequence length="75" mass="8448">MSGKRVAKKPKMKRRTKFTILAVVNLTWYCIAVIVAAFFDKMVPDALTVAWFSAWTVELALLAGIKIKTKDEVMS</sequence>
<protein>
    <submittedName>
        <fullName evidence="2">Uncharacterized protein</fullName>
    </submittedName>
</protein>
<reference evidence="2" key="1">
    <citation type="journal article" date="2021" name="Proc. Natl. Acad. Sci. U.S.A.">
        <title>A Catalog of Tens of Thousands of Viruses from Human Metagenomes Reveals Hidden Associations with Chronic Diseases.</title>
        <authorList>
            <person name="Tisza M.J."/>
            <person name="Buck C.B."/>
        </authorList>
    </citation>
    <scope>NUCLEOTIDE SEQUENCE</scope>
    <source>
        <strain evidence="2">Ct6eX13</strain>
    </source>
</reference>
<feature type="transmembrane region" description="Helical" evidence="1">
    <location>
        <begin position="45"/>
        <end position="65"/>
    </location>
</feature>
<evidence type="ECO:0000256" key="1">
    <source>
        <dbReference type="SAM" id="Phobius"/>
    </source>
</evidence>
<proteinExistence type="predicted"/>
<keyword evidence="1" id="KW-0472">Membrane</keyword>
<accession>A0A8S5T516</accession>